<dbReference type="STRING" id="33097.A0A150GYJ8"/>
<proteinExistence type="predicted"/>
<organism evidence="2 3">
    <name type="scientific">Gonium pectorale</name>
    <name type="common">Green alga</name>
    <dbReference type="NCBI Taxonomy" id="33097"/>
    <lineage>
        <taxon>Eukaryota</taxon>
        <taxon>Viridiplantae</taxon>
        <taxon>Chlorophyta</taxon>
        <taxon>core chlorophytes</taxon>
        <taxon>Chlorophyceae</taxon>
        <taxon>CS clade</taxon>
        <taxon>Chlamydomonadales</taxon>
        <taxon>Volvocaceae</taxon>
        <taxon>Gonium</taxon>
    </lineage>
</organism>
<reference evidence="3" key="1">
    <citation type="journal article" date="2016" name="Nat. Commun.">
        <title>The Gonium pectorale genome demonstrates co-option of cell cycle regulation during the evolution of multicellularity.</title>
        <authorList>
            <person name="Hanschen E.R."/>
            <person name="Marriage T.N."/>
            <person name="Ferris P.J."/>
            <person name="Hamaji T."/>
            <person name="Toyoda A."/>
            <person name="Fujiyama A."/>
            <person name="Neme R."/>
            <person name="Noguchi H."/>
            <person name="Minakuchi Y."/>
            <person name="Suzuki M."/>
            <person name="Kawai-Toyooka H."/>
            <person name="Smith D.R."/>
            <person name="Sparks H."/>
            <person name="Anderson J."/>
            <person name="Bakaric R."/>
            <person name="Luria V."/>
            <person name="Karger A."/>
            <person name="Kirschner M.W."/>
            <person name="Durand P.M."/>
            <person name="Michod R.E."/>
            <person name="Nozaki H."/>
            <person name="Olson B.J."/>
        </authorList>
    </citation>
    <scope>NUCLEOTIDE SEQUENCE [LARGE SCALE GENOMIC DNA]</scope>
    <source>
        <strain evidence="3">NIES-2863</strain>
    </source>
</reference>
<gene>
    <name evidence="2" type="ORF">GPECTOR_4g983</name>
</gene>
<protein>
    <submittedName>
        <fullName evidence="2">Uncharacterized protein</fullName>
    </submittedName>
</protein>
<evidence type="ECO:0000256" key="1">
    <source>
        <dbReference type="SAM" id="MobiDB-lite"/>
    </source>
</evidence>
<evidence type="ECO:0000313" key="3">
    <source>
        <dbReference type="Proteomes" id="UP000075714"/>
    </source>
</evidence>
<comment type="caution">
    <text evidence="2">The sequence shown here is derived from an EMBL/GenBank/DDBJ whole genome shotgun (WGS) entry which is preliminary data.</text>
</comment>
<evidence type="ECO:0000313" key="2">
    <source>
        <dbReference type="EMBL" id="KXZ54911.1"/>
    </source>
</evidence>
<sequence>MWDYEGSLGLEERRKIQGALLREVGRMYRQNKAQQPSESAGARGKPGWEEAFAQVMTAQQQTTAALLDLLSQCQTAIDELLMGMAVAHGAADGMNRAEASQLSSSGAAGSGASESRVARERLLRDAQADTERNRQMRQERENVLVEFRTMWWSVCSFVSREL</sequence>
<name>A0A150GYJ8_GONPE</name>
<dbReference type="AlphaFoldDB" id="A0A150GYJ8"/>
<accession>A0A150GYJ8</accession>
<dbReference type="OrthoDB" id="548339at2759"/>
<dbReference type="Proteomes" id="UP000075714">
    <property type="component" value="Unassembled WGS sequence"/>
</dbReference>
<feature type="compositionally biased region" description="Low complexity" evidence="1">
    <location>
        <begin position="97"/>
        <end position="115"/>
    </location>
</feature>
<dbReference type="EMBL" id="LSYV01000005">
    <property type="protein sequence ID" value="KXZ54911.1"/>
    <property type="molecule type" value="Genomic_DNA"/>
</dbReference>
<keyword evidence="3" id="KW-1185">Reference proteome</keyword>
<feature type="region of interest" description="Disordered" evidence="1">
    <location>
        <begin position="97"/>
        <end position="118"/>
    </location>
</feature>